<dbReference type="SMART" id="SM00229">
    <property type="entry name" value="RasGEFN"/>
    <property type="match status" value="1"/>
</dbReference>
<dbReference type="EMBL" id="CH445365">
    <property type="protein sequence ID" value="EAT76723.2"/>
    <property type="molecule type" value="Genomic_DNA"/>
</dbReference>
<feature type="transmembrane region" description="Helical" evidence="8">
    <location>
        <begin position="1677"/>
        <end position="1696"/>
    </location>
</feature>
<evidence type="ECO:0000256" key="1">
    <source>
        <dbReference type="ARBA" id="ARBA00004141"/>
    </source>
</evidence>
<dbReference type="Proteomes" id="UP000001055">
    <property type="component" value="Unassembled WGS sequence"/>
</dbReference>
<evidence type="ECO:0000313" key="11">
    <source>
        <dbReference type="EMBL" id="EAT76723.2"/>
    </source>
</evidence>
<keyword evidence="3 8" id="KW-0812">Transmembrane</keyword>
<evidence type="ECO:0000256" key="2">
    <source>
        <dbReference type="ARBA" id="ARBA00022658"/>
    </source>
</evidence>
<dbReference type="GO" id="GO:0005886">
    <property type="term" value="C:plasma membrane"/>
    <property type="evidence" value="ECO:0000318"/>
    <property type="project" value="GO_Central"/>
</dbReference>
<keyword evidence="2 6" id="KW-0344">Guanine-nucleotide releasing factor</keyword>
<evidence type="ECO:0000256" key="4">
    <source>
        <dbReference type="ARBA" id="ARBA00022989"/>
    </source>
</evidence>
<protein>
    <recommendedName>
        <fullName evidence="13">Ras GEF</fullName>
    </recommendedName>
</protein>
<dbReference type="Pfam" id="PF00618">
    <property type="entry name" value="RasGEF_N"/>
    <property type="match status" value="1"/>
</dbReference>
<gene>
    <name evidence="11" type="ORF">SNOG_15885</name>
</gene>
<dbReference type="GO" id="GO:0005085">
    <property type="term" value="F:guanyl-nucleotide exchange factor activity"/>
    <property type="evidence" value="ECO:0000318"/>
    <property type="project" value="GO_Central"/>
</dbReference>
<dbReference type="InterPro" id="IPR002523">
    <property type="entry name" value="MgTranspt_CorA/ZnTranspt_ZntB"/>
</dbReference>
<dbReference type="SMART" id="SM00147">
    <property type="entry name" value="RasGEF"/>
    <property type="match status" value="1"/>
</dbReference>
<dbReference type="Gene3D" id="1.10.840.10">
    <property type="entry name" value="Ras guanine-nucleotide exchange factors catalytic domain"/>
    <property type="match status" value="1"/>
</dbReference>
<dbReference type="HOGENOM" id="CLU_237863_0_0_1"/>
<feature type="region of interest" description="Disordered" evidence="7">
    <location>
        <begin position="755"/>
        <end position="864"/>
    </location>
</feature>
<feature type="domain" description="N-terminal Ras-GEF" evidence="10">
    <location>
        <begin position="43"/>
        <end position="167"/>
    </location>
</feature>
<dbReference type="Pfam" id="PF00617">
    <property type="entry name" value="RasGEF"/>
    <property type="match status" value="1"/>
</dbReference>
<accession>Q0TX72</accession>
<dbReference type="InterPro" id="IPR023578">
    <property type="entry name" value="Ras_GEF_dom_sf"/>
</dbReference>
<feature type="region of interest" description="Disordered" evidence="7">
    <location>
        <begin position="181"/>
        <end position="237"/>
    </location>
</feature>
<dbReference type="GO" id="GO:0046873">
    <property type="term" value="F:metal ion transmembrane transporter activity"/>
    <property type="evidence" value="ECO:0007669"/>
    <property type="project" value="InterPro"/>
</dbReference>
<dbReference type="CDD" id="cd06224">
    <property type="entry name" value="REM"/>
    <property type="match status" value="1"/>
</dbReference>
<evidence type="ECO:0000259" key="10">
    <source>
        <dbReference type="PROSITE" id="PS50212"/>
    </source>
</evidence>
<evidence type="ECO:0000256" key="3">
    <source>
        <dbReference type="ARBA" id="ARBA00022692"/>
    </source>
</evidence>
<evidence type="ECO:0000256" key="7">
    <source>
        <dbReference type="SAM" id="MobiDB-lite"/>
    </source>
</evidence>
<sequence>MDRPPMLTSAPSSSRVSQAPIGPRLYDALTANPDDTTIVRFSSTGEILAATPSRLVAHITSPSFLDYELLSDFFLTFRAFLCPKDLVAYLISRLRWAVDRQDDFGRIVRVRTFVALRHWILNYFVEDFVPAYTLRTYFCELVNTLYNDLRNRADGGGGDIKIVGELKKCWRRTCAMYWETDDGIPQNSPDDELLPGGHPGSQTSMEEYVRTAPPPATPRRLTDRDTKETMGSNPSDHFASRHMEWAQRARHTPQNSFSSPYYPSQEYQTEAVPLSPASEQSMHVLSCSIPMRSLNKSEQAVDLPLYPHPVPAGTARVAAAPQQVVSAKKVNRPSHAHKRSGSFSDALRDISNMPGSLVRGGLFQPGSPYVETKSLRHARSHVQLESEHSATQDASLNPHGPGMKKIFGRGFEFEFERHNATNSDREGSTRKFDPRVHSNITSGSKSILIIDDTGAPPLPVMTGALPTAVQDKVAEKEPEVHERDISIDVQAVDENENTDSVATFQTMSSNNDPFFLDTPTGSVSNLTHSVTNSVILRTERLIDPSPEPNQQAGPIEVELPPKKAISLVSTHSSQPNLRPSFEAEVAKLAALPDDTDDEGGVESALMKLEGRYEKTSSSNASSNASSSGTVEVDYYKPSGAPREYGHQQQPSEVTVDDNTDDVLHRPLEVPNQDGQDMYRLSGENFTRRMPAVSSQGSLPTNLSPQATRTISSTSSLEYVVETDSMKKLRSGIAQPRSSVARQSFLLDEDEDLSDMDTIGGKSDGTSHGSHGVRSFFEDEPAMMERNPETLPTTHPMRHPPTPPLTADRLKHATSTPTIFERGLPTPGLTPTVSGLNNQTFGSPVRSVGSPSETHGQEERSASQASHMPFVLAYDSEVLAQQFTVIERDALDEIDWKELIELRWKQSSPQIRDWVQYLRTEEARGVDVVIARFNLVVKWVVSEVVLTENTHERARCIVKFIHIATHARRLRNYATMYQIAIALISNDVSKLRKTWALVPAAELHVMKELEGIVQPLKNFHNLRLEMETATVDDGCIPFIGIYTRDLIYNAQKPAFIDGPVVDGERMVNFERHHTAATIVKNLLRLLEASSKYVFKVEPHIISKCLWLAALTDDEISRRFPPCGCQKMRMEACMAHMHNLSLAANDYMYSARPQLMFATLLHETGMASLNLNRAGSGPPPSVTVEDTAAGESPSPTMDAPADRTRKGTFGFGHRRKHSPNIEWKEHWTKDTWAQGRVLLIDYCGKEHSSSGRKKIVAQEFRDIDSLRRFYRKEDLSGQAALRVIHVQNASWATRFLLRKFNIDASDDLVGTTFGRWARYERPQQRGGKPVLNGKTFRTQRDPWRGISRASFGADYLKHYPKRSINPLGVSPMMELNHYDDADQPCYGFDVYVQRLSVYVQLSDGRPGQAVDPDIPNPYNEEAYEEYQRLKKSYGNVDANVHQERYIPKLRTLDNSNTVIIFENSQSGSVKDTLIGARQELESRWRRLTFYLPREDMESDDTLATECMDFILKDIFKALSYNWNRFLAACETHVGILEDKIYENPADESRAPELWKNSAQWLKVERLLYIHADLCREMKGHLHELANGDPKDDEQWLGSVPDELDKLTGQWERDIIGPTSSLSDLMYKSVGIRDARHSLQLGLSMWRLSWITFIFLPLTFTVGFFGMNVSTFAENPPIKWWFITSFPILALVLILWYGVKHSLSTQRQNPLRRGVYEALYHELATQHSELWSRKGPRKGVVPVGWWNGIKWRLVTTWFSPRETHARAEELRPCDAGVWRVESVQAVSCAAVAYRSPCPYCILPPYLIPHHISV</sequence>
<dbReference type="Gene3D" id="1.20.58.340">
    <property type="entry name" value="Magnesium transport protein CorA, transmembrane region"/>
    <property type="match status" value="1"/>
</dbReference>
<feature type="region of interest" description="Disordered" evidence="7">
    <location>
        <begin position="1170"/>
        <end position="1209"/>
    </location>
</feature>
<feature type="compositionally biased region" description="Polar residues" evidence="7">
    <location>
        <begin position="828"/>
        <end position="841"/>
    </location>
</feature>
<comment type="subcellular location">
    <subcellularLocation>
        <location evidence="1">Membrane</location>
        <topology evidence="1">Multi-pass membrane protein</topology>
    </subcellularLocation>
</comment>
<dbReference type="eggNOG" id="KOG3417">
    <property type="taxonomic scope" value="Eukaryota"/>
</dbReference>
<name>Q0TX72_PHANO</name>
<dbReference type="Pfam" id="PF01544">
    <property type="entry name" value="CorA"/>
    <property type="match status" value="1"/>
</dbReference>
<evidence type="ECO:0000259" key="9">
    <source>
        <dbReference type="PROSITE" id="PS50009"/>
    </source>
</evidence>
<keyword evidence="5 8" id="KW-0472">Membrane</keyword>
<evidence type="ECO:0008006" key="13">
    <source>
        <dbReference type="Google" id="ProtNLM"/>
    </source>
</evidence>
<dbReference type="KEGG" id="pno:SNOG_15885"/>
<dbReference type="VEuPathDB" id="FungiDB:JI435_158850"/>
<proteinExistence type="predicted"/>
<dbReference type="SUPFAM" id="SSF144083">
    <property type="entry name" value="Magnesium transport protein CorA, transmembrane region"/>
    <property type="match status" value="1"/>
</dbReference>
<dbReference type="VEuPathDB" id="FungiDB:JI435_309490"/>
<feature type="domain" description="Ras-GEF" evidence="9">
    <location>
        <begin position="874"/>
        <end position="1121"/>
    </location>
</feature>
<dbReference type="PANTHER" id="PTHR23113:SF363">
    <property type="entry name" value="PROTEIN SON OF SEVENLESS"/>
    <property type="match status" value="1"/>
</dbReference>
<feature type="compositionally biased region" description="Low complexity" evidence="7">
    <location>
        <begin position="616"/>
        <end position="627"/>
    </location>
</feature>
<dbReference type="InParanoid" id="Q0TX72"/>
<reference evidence="12" key="1">
    <citation type="journal article" date="2007" name="Plant Cell">
        <title>Dothideomycete-plant interactions illuminated by genome sequencing and EST analysis of the wheat pathogen Stagonospora nodorum.</title>
        <authorList>
            <person name="Hane J.K."/>
            <person name="Lowe R.G."/>
            <person name="Solomon P.S."/>
            <person name="Tan K.C."/>
            <person name="Schoch C.L."/>
            <person name="Spatafora J.W."/>
            <person name="Crous P.W."/>
            <person name="Kodira C."/>
            <person name="Birren B.W."/>
            <person name="Galagan J.E."/>
            <person name="Torriani S.F."/>
            <person name="McDonald B.A."/>
            <person name="Oliver R.P."/>
        </authorList>
    </citation>
    <scope>NUCLEOTIDE SEQUENCE [LARGE SCALE GENOMIC DNA]</scope>
    <source>
        <strain evidence="12">SN15 / ATCC MYA-4574 / FGSC 10173</strain>
    </source>
</reference>
<dbReference type="PROSITE" id="PS50009">
    <property type="entry name" value="RASGEF_CAT"/>
    <property type="match status" value="1"/>
</dbReference>
<evidence type="ECO:0000313" key="12">
    <source>
        <dbReference type="Proteomes" id="UP000001055"/>
    </source>
</evidence>
<dbReference type="GeneID" id="5982951"/>
<evidence type="ECO:0000256" key="8">
    <source>
        <dbReference type="SAM" id="Phobius"/>
    </source>
</evidence>
<dbReference type="SUPFAM" id="SSF48366">
    <property type="entry name" value="Ras GEF"/>
    <property type="match status" value="1"/>
</dbReference>
<dbReference type="PANTHER" id="PTHR23113">
    <property type="entry name" value="GUANINE NUCLEOTIDE EXCHANGE FACTOR"/>
    <property type="match status" value="1"/>
</dbReference>
<dbReference type="GO" id="GO:0007265">
    <property type="term" value="P:Ras protein signal transduction"/>
    <property type="evidence" value="ECO:0000318"/>
    <property type="project" value="GO_Central"/>
</dbReference>
<dbReference type="InterPro" id="IPR001895">
    <property type="entry name" value="RASGEF_cat_dom"/>
</dbReference>
<dbReference type="InterPro" id="IPR045863">
    <property type="entry name" value="CorA_TM1_TM2"/>
</dbReference>
<evidence type="ECO:0000256" key="5">
    <source>
        <dbReference type="ARBA" id="ARBA00023136"/>
    </source>
</evidence>
<feature type="compositionally biased region" description="Basic residues" evidence="7">
    <location>
        <begin position="329"/>
        <end position="340"/>
    </location>
</feature>
<dbReference type="InterPro" id="IPR008937">
    <property type="entry name" value="Ras-like_GEF"/>
</dbReference>
<dbReference type="InterPro" id="IPR000651">
    <property type="entry name" value="Ras-like_Gua-exchang_fac_N"/>
</dbReference>
<dbReference type="RefSeq" id="XP_001806021.1">
    <property type="nucleotide sequence ID" value="XM_001805969.1"/>
</dbReference>
<organism evidence="11 12">
    <name type="scientific">Phaeosphaeria nodorum (strain SN15 / ATCC MYA-4574 / FGSC 10173)</name>
    <name type="common">Glume blotch fungus</name>
    <name type="synonym">Parastagonospora nodorum</name>
    <dbReference type="NCBI Taxonomy" id="321614"/>
    <lineage>
        <taxon>Eukaryota</taxon>
        <taxon>Fungi</taxon>
        <taxon>Dikarya</taxon>
        <taxon>Ascomycota</taxon>
        <taxon>Pezizomycotina</taxon>
        <taxon>Dothideomycetes</taxon>
        <taxon>Pleosporomycetidae</taxon>
        <taxon>Pleosporales</taxon>
        <taxon>Pleosporineae</taxon>
        <taxon>Phaeosphaeriaceae</taxon>
        <taxon>Parastagonospora</taxon>
    </lineage>
</organism>
<keyword evidence="4 8" id="KW-1133">Transmembrane helix</keyword>
<feature type="region of interest" description="Disordered" evidence="7">
    <location>
        <begin position="612"/>
        <end position="657"/>
    </location>
</feature>
<dbReference type="InterPro" id="IPR036964">
    <property type="entry name" value="RASGEF_cat_dom_sf"/>
</dbReference>
<feature type="transmembrane region" description="Helical" evidence="8">
    <location>
        <begin position="1645"/>
        <end position="1665"/>
    </location>
</feature>
<evidence type="ECO:0000256" key="6">
    <source>
        <dbReference type="PROSITE-ProRule" id="PRU00168"/>
    </source>
</evidence>
<dbReference type="STRING" id="321614.Q0TX72"/>
<feature type="region of interest" description="Disordered" evidence="7">
    <location>
        <begin position="326"/>
        <end position="347"/>
    </location>
</feature>
<dbReference type="PROSITE" id="PS50212">
    <property type="entry name" value="RASGEF_NTER"/>
    <property type="match status" value="1"/>
</dbReference>
<dbReference type="Gene3D" id="1.20.870.10">
    <property type="entry name" value="Son of sevenless (SoS) protein Chain: S domain 1"/>
    <property type="match status" value="1"/>
</dbReference>